<name>A0A1B1YX92_9GAMM</name>
<accession>A0A1B1YX92</accession>
<organism evidence="1 2">
    <name type="scientific">Immundisolibacter cernigliae</name>
    <dbReference type="NCBI Taxonomy" id="1810504"/>
    <lineage>
        <taxon>Bacteria</taxon>
        <taxon>Pseudomonadati</taxon>
        <taxon>Pseudomonadota</taxon>
        <taxon>Gammaproteobacteria</taxon>
        <taxon>Immundisolibacterales</taxon>
        <taxon>Immundisolibacteraceae</taxon>
        <taxon>Immundisolibacter</taxon>
    </lineage>
</organism>
<reference evidence="2" key="1">
    <citation type="submission" date="2016-03" db="EMBL/GenBank/DDBJ databases">
        <title>Complete genome sequence of Solimmundus cernigliae, representing a novel lineage of polycyclic aromatic hydrocarbon degraders within the Gammaproteobacteria.</title>
        <authorList>
            <person name="Singleton D.R."/>
            <person name="Dickey A.N."/>
            <person name="Scholl E.H."/>
            <person name="Wright F.A."/>
            <person name="Aitken M.D."/>
        </authorList>
    </citation>
    <scope>NUCLEOTIDE SEQUENCE [LARGE SCALE GENOMIC DNA]</scope>
    <source>
        <strain evidence="2">TR3.2</strain>
    </source>
</reference>
<evidence type="ECO:0000313" key="2">
    <source>
        <dbReference type="Proteomes" id="UP000092952"/>
    </source>
</evidence>
<dbReference type="KEGG" id="gbi:PG2T_05015"/>
<gene>
    <name evidence="1" type="ORF">PG2T_05015</name>
</gene>
<dbReference type="EMBL" id="CP014671">
    <property type="protein sequence ID" value="ANX05494.1"/>
    <property type="molecule type" value="Genomic_DNA"/>
</dbReference>
<dbReference type="InterPro" id="IPR016776">
    <property type="entry name" value="ApeP-like_dehydratase"/>
</dbReference>
<protein>
    <recommendedName>
        <fullName evidence="3">Phosphotransferase</fullName>
    </recommendedName>
</protein>
<dbReference type="Pfam" id="PF22817">
    <property type="entry name" value="ApeP-like"/>
    <property type="match status" value="1"/>
</dbReference>
<proteinExistence type="predicted"/>
<dbReference type="AlphaFoldDB" id="A0A1B1YX92"/>
<dbReference type="STRING" id="1810504.PG2T_05015"/>
<dbReference type="InParanoid" id="A0A1B1YX92"/>
<dbReference type="Proteomes" id="UP000092952">
    <property type="component" value="Chromosome"/>
</dbReference>
<keyword evidence="2" id="KW-1185">Reference proteome</keyword>
<evidence type="ECO:0000313" key="1">
    <source>
        <dbReference type="EMBL" id="ANX05494.1"/>
    </source>
</evidence>
<sequence length="126" mass="13826">MCLLEAVLAWDEQTIRCTTDSHRDPRNPLRSDERLSALHLCEYGAQAMAVHGGLLARLEHGGTAAPGMLAALREVEFAVERIDDIEGPLTVVAHKKIVGPTGWLYEFEVAAGARWLARGRVSVIRP</sequence>
<evidence type="ECO:0008006" key="3">
    <source>
        <dbReference type="Google" id="ProtNLM"/>
    </source>
</evidence>
<dbReference type="OrthoDB" id="9800188at2"/>